<evidence type="ECO:0000313" key="3">
    <source>
        <dbReference type="EMBL" id="GAD58100.1"/>
    </source>
</evidence>
<dbReference type="Pfam" id="PF02796">
    <property type="entry name" value="HTH_7"/>
    <property type="match status" value="1"/>
</dbReference>
<dbReference type="SUPFAM" id="SSF46689">
    <property type="entry name" value="Homeodomain-like"/>
    <property type="match status" value="1"/>
</dbReference>
<reference evidence="4" key="1">
    <citation type="journal article" date="2013" name="Genome Announc.">
        <title>Draft Genome Sequence of the Dimorphic Prosthecate Bacterium Brevundimonas abyssalis TAR-001T.</title>
        <authorList>
            <person name="Tsubouchi T."/>
            <person name="Nishi S."/>
            <person name="Usui K."/>
            <person name="Shimane Y."/>
            <person name="Takaki Y."/>
            <person name="Maruyama T."/>
            <person name="Hatada Y."/>
        </authorList>
    </citation>
    <scope>NUCLEOTIDE SEQUENCE [LARGE SCALE GENOMIC DNA]</scope>
    <source>
        <strain evidence="4">TAR-001</strain>
    </source>
</reference>
<dbReference type="GO" id="GO:0003677">
    <property type="term" value="F:DNA binding"/>
    <property type="evidence" value="ECO:0007669"/>
    <property type="project" value="InterPro"/>
</dbReference>
<dbReference type="GO" id="GO:0000150">
    <property type="term" value="F:DNA strand exchange activity"/>
    <property type="evidence" value="ECO:0007669"/>
    <property type="project" value="InterPro"/>
</dbReference>
<dbReference type="AlphaFoldDB" id="A0A8E0KIY9"/>
<protein>
    <recommendedName>
        <fullName evidence="2">Resolvase HTH domain-containing protein</fullName>
    </recommendedName>
</protein>
<comment type="caution">
    <text evidence="3">The sequence shown here is derived from an EMBL/GenBank/DDBJ whole genome shotgun (WGS) entry which is preliminary data.</text>
</comment>
<feature type="domain" description="Resolvase HTH" evidence="2">
    <location>
        <begin position="40"/>
        <end position="74"/>
    </location>
</feature>
<dbReference type="EMBL" id="BATC01000004">
    <property type="protein sequence ID" value="GAD58100.1"/>
    <property type="molecule type" value="Genomic_DNA"/>
</dbReference>
<evidence type="ECO:0000256" key="1">
    <source>
        <dbReference type="SAM" id="MobiDB-lite"/>
    </source>
</evidence>
<gene>
    <name evidence="3" type="ORF">MBEBAB_0350</name>
</gene>
<accession>A0A8E0KIY9</accession>
<evidence type="ECO:0000313" key="4">
    <source>
        <dbReference type="Proteomes" id="UP000016569"/>
    </source>
</evidence>
<dbReference type="Proteomes" id="UP000016569">
    <property type="component" value="Unassembled WGS sequence"/>
</dbReference>
<proteinExistence type="predicted"/>
<feature type="compositionally biased region" description="Basic and acidic residues" evidence="1">
    <location>
        <begin position="85"/>
        <end position="111"/>
    </location>
</feature>
<name>A0A8E0KIY9_9CAUL</name>
<dbReference type="InterPro" id="IPR009057">
    <property type="entry name" value="Homeodomain-like_sf"/>
</dbReference>
<feature type="region of interest" description="Disordered" evidence="1">
    <location>
        <begin position="84"/>
        <end position="125"/>
    </location>
</feature>
<dbReference type="Gene3D" id="1.10.10.60">
    <property type="entry name" value="Homeodomain-like"/>
    <property type="match status" value="1"/>
</dbReference>
<keyword evidence="4" id="KW-1185">Reference proteome</keyword>
<organism evidence="3 4">
    <name type="scientific">Brevundimonas abyssalis TAR-001</name>
    <dbReference type="NCBI Taxonomy" id="1391729"/>
    <lineage>
        <taxon>Bacteria</taxon>
        <taxon>Pseudomonadati</taxon>
        <taxon>Pseudomonadota</taxon>
        <taxon>Alphaproteobacteria</taxon>
        <taxon>Caulobacterales</taxon>
        <taxon>Caulobacteraceae</taxon>
        <taxon>Brevundimonas</taxon>
    </lineage>
</organism>
<dbReference type="InterPro" id="IPR006120">
    <property type="entry name" value="Resolvase_HTH_dom"/>
</dbReference>
<sequence length="258" mass="29215">MIRKDRAVVWGRFVRTRSGLRHHHPMTRKIEEAQPTWFRLSEESWNEIREAYRNGATAKELAVRWKVSPSSIYRHAWEGGWSKKRSADADARAHAEAIAEEERADQTRPDPEAGLFGPPGADDEAMLGDPAALAEQAMAASVRAMRARLFVEAEKLARLSEAYGRMAEKRGGPAVTIETIDLETLYDIVMNKDGRVGERFRVDPDDPGPRDPILVRYWSHRYAEREAFKEQIRRVRANARKAACRAVGLDPDAPLPGF</sequence>
<evidence type="ECO:0000259" key="2">
    <source>
        <dbReference type="Pfam" id="PF02796"/>
    </source>
</evidence>